<dbReference type="Pfam" id="PF01026">
    <property type="entry name" value="TatD_DNase"/>
    <property type="match status" value="1"/>
</dbReference>
<keyword evidence="5" id="KW-0732">Signal</keyword>
<evidence type="ECO:0000256" key="4">
    <source>
        <dbReference type="ARBA" id="ARBA00022801"/>
    </source>
</evidence>
<keyword evidence="4" id="KW-0378">Hydrolase</keyword>
<evidence type="ECO:0000256" key="1">
    <source>
        <dbReference type="ARBA" id="ARBA00009275"/>
    </source>
</evidence>
<feature type="chain" id="PRO_5029584329" description="TatD DNase" evidence="5">
    <location>
        <begin position="17"/>
        <end position="667"/>
    </location>
</feature>
<organism evidence="6 7">
    <name type="scientific">Perkinsus olseni</name>
    <name type="common">Perkinsus atlanticus</name>
    <dbReference type="NCBI Taxonomy" id="32597"/>
    <lineage>
        <taxon>Eukaryota</taxon>
        <taxon>Sar</taxon>
        <taxon>Alveolata</taxon>
        <taxon>Perkinsozoa</taxon>
        <taxon>Perkinsea</taxon>
        <taxon>Perkinsida</taxon>
        <taxon>Perkinsidae</taxon>
        <taxon>Perkinsus</taxon>
    </lineage>
</organism>
<evidence type="ECO:0000256" key="3">
    <source>
        <dbReference type="ARBA" id="ARBA00022723"/>
    </source>
</evidence>
<reference evidence="6 7" key="1">
    <citation type="submission" date="2020-04" db="EMBL/GenBank/DDBJ databases">
        <title>Perkinsus olseni comparative genomics.</title>
        <authorList>
            <person name="Bogema D.R."/>
        </authorList>
    </citation>
    <scope>NUCLEOTIDE SEQUENCE [LARGE SCALE GENOMIC DNA]</scope>
    <source>
        <strain evidence="6">ATCC PRA-205</strain>
    </source>
</reference>
<keyword evidence="3" id="KW-0479">Metal-binding</keyword>
<evidence type="ECO:0000313" key="6">
    <source>
        <dbReference type="EMBL" id="KAF4717771.1"/>
    </source>
</evidence>
<evidence type="ECO:0000256" key="5">
    <source>
        <dbReference type="SAM" id="SignalP"/>
    </source>
</evidence>
<dbReference type="CDD" id="cd01310">
    <property type="entry name" value="TatD_DNAse"/>
    <property type="match status" value="1"/>
</dbReference>
<comment type="caution">
    <text evidence="6">The sequence shown here is derived from an EMBL/GenBank/DDBJ whole genome shotgun (WGS) entry which is preliminary data.</text>
</comment>
<dbReference type="InterPro" id="IPR032466">
    <property type="entry name" value="Metal_Hydrolase"/>
</dbReference>
<gene>
    <name evidence="6" type="ORF">FOZ62_014335</name>
</gene>
<dbReference type="GO" id="GO:0005829">
    <property type="term" value="C:cytosol"/>
    <property type="evidence" value="ECO:0007669"/>
    <property type="project" value="TreeGrafter"/>
</dbReference>
<keyword evidence="2" id="KW-0540">Nuclease</keyword>
<evidence type="ECO:0000256" key="2">
    <source>
        <dbReference type="ARBA" id="ARBA00022722"/>
    </source>
</evidence>
<protein>
    <recommendedName>
        <fullName evidence="8">TatD DNase</fullName>
    </recommendedName>
</protein>
<dbReference type="InterPro" id="IPR001130">
    <property type="entry name" value="TatD-like"/>
</dbReference>
<dbReference type="InterPro" id="IPR050891">
    <property type="entry name" value="TatD-type_Hydrolase"/>
</dbReference>
<comment type="similarity">
    <text evidence="1">Belongs to the metallo-dependent hydrolases superfamily. TatD-type hydrolase family.</text>
</comment>
<dbReference type="Proteomes" id="UP000574390">
    <property type="component" value="Unassembled WGS sequence"/>
</dbReference>
<dbReference type="GO" id="GO:0046872">
    <property type="term" value="F:metal ion binding"/>
    <property type="evidence" value="ECO:0007669"/>
    <property type="project" value="UniProtKB-KW"/>
</dbReference>
<dbReference type="PANTHER" id="PTHR10060:SF15">
    <property type="entry name" value="DEOXYRIBONUCLEASE TATDN1"/>
    <property type="match status" value="1"/>
</dbReference>
<accession>A0A7J6RBP9</accession>
<dbReference type="EMBL" id="JABANM010023498">
    <property type="protein sequence ID" value="KAF4717771.1"/>
    <property type="molecule type" value="Genomic_DNA"/>
</dbReference>
<dbReference type="AlphaFoldDB" id="A0A7J6RBP9"/>
<evidence type="ECO:0000313" key="7">
    <source>
        <dbReference type="Proteomes" id="UP000574390"/>
    </source>
</evidence>
<dbReference type="GO" id="GO:0008310">
    <property type="term" value="F:single-stranded DNA 3'-5' DNA exonuclease activity"/>
    <property type="evidence" value="ECO:0007669"/>
    <property type="project" value="TreeGrafter"/>
</dbReference>
<feature type="signal peptide" evidence="5">
    <location>
        <begin position="1"/>
        <end position="16"/>
    </location>
</feature>
<proteinExistence type="inferred from homology"/>
<dbReference type="Gene3D" id="1.20.5.2050">
    <property type="match status" value="1"/>
</dbReference>
<dbReference type="PANTHER" id="PTHR10060">
    <property type="entry name" value="TATD FAMILY DEOXYRIBONUCLEASE"/>
    <property type="match status" value="1"/>
</dbReference>
<sequence>MSIILLAFLMPAVASAMALRASPKVAAPRWNITVTESSYTATCLIKFPELEVTVRKVSDNAPDLHEKSEVKAVTKRGRETFAIGLRKGNMLDLHYSEWIPPVGDYVGYPFQQITTHNLDQHDPCYSLYDEIMSLVEDEVSEETCDEFFGMLSANSFGSAGRRRASHRSCPAAEAALDELRRWGLAGTEEGLVDVGANIATLSDGLLVQQLRRSWAAGVRRIVVTGTSVRRSKWAEELCRVRVDKVMGSGEGHRPQLFFTAGVHPHEVKNCDESTISELRQLAASPYCVAIGECGLDYDRMFSAREDQLAWFDKQVALASDLHMPLFLHERDRGRGGGPLGSDQDCLRILSKHGIDPKLAVFHCFTGSRQVAQEYIQKGYWIGLTGYLCMRERGASIRSMVSCGYLPLSRLVLETDCPYMRGDDDYYDVDCLSGTKKTEPAGTVAVAKAVAELMNVSVEEVAERTTENVLKLFPKISQVGGDEHPSDDEGFWYRPPNPKVTRHPHIQSAWRALPEREAVVDGFAKFFPKNYQLQQFVASVRDGRFCGTDYPYNLLPENFWKRRRYNVEHDKIPYDMSTVSEVMYYPRMNCWRVGWTEKGRPRHRLFRVQGGTFLDAKSKAEKFRKLLESCGRVDNRRTVRHTRMEYLTTKRERKMRARAFHMHSKGLF</sequence>
<dbReference type="Gene3D" id="3.20.20.140">
    <property type="entry name" value="Metal-dependent hydrolases"/>
    <property type="match status" value="1"/>
</dbReference>
<dbReference type="SUPFAM" id="SSF51556">
    <property type="entry name" value="Metallo-dependent hydrolases"/>
    <property type="match status" value="1"/>
</dbReference>
<evidence type="ECO:0008006" key="8">
    <source>
        <dbReference type="Google" id="ProtNLM"/>
    </source>
</evidence>
<name>A0A7J6RBP9_PEROL</name>